<keyword evidence="8 13" id="KW-0808">Transferase</keyword>
<comment type="subcellular location">
    <subcellularLocation>
        <location evidence="2">Cytoplasm</location>
    </subcellularLocation>
</comment>
<organism evidence="13 14">
    <name type="scientific">Paraflavitalea soli</name>
    <dbReference type="NCBI Taxonomy" id="2315862"/>
    <lineage>
        <taxon>Bacteria</taxon>
        <taxon>Pseudomonadati</taxon>
        <taxon>Bacteroidota</taxon>
        <taxon>Chitinophagia</taxon>
        <taxon>Chitinophagales</taxon>
        <taxon>Chitinophagaceae</taxon>
        <taxon>Paraflavitalea</taxon>
    </lineage>
</organism>
<evidence type="ECO:0000259" key="12">
    <source>
        <dbReference type="PROSITE" id="PS51166"/>
    </source>
</evidence>
<dbReference type="GO" id="GO:2001070">
    <property type="term" value="F:starch binding"/>
    <property type="evidence" value="ECO:0007669"/>
    <property type="project" value="InterPro"/>
</dbReference>
<dbReference type="AlphaFoldDB" id="A0A3B7MSV1"/>
<dbReference type="Pfam" id="PF00686">
    <property type="entry name" value="CBM_20"/>
    <property type="match status" value="2"/>
</dbReference>
<evidence type="ECO:0000256" key="8">
    <source>
        <dbReference type="ARBA" id="ARBA00022679"/>
    </source>
</evidence>
<evidence type="ECO:0000256" key="7">
    <source>
        <dbReference type="ARBA" id="ARBA00022676"/>
    </source>
</evidence>
<evidence type="ECO:0000256" key="11">
    <source>
        <dbReference type="ARBA" id="ARBA00031501"/>
    </source>
</evidence>
<dbReference type="OrthoDB" id="9811841at2"/>
<evidence type="ECO:0000256" key="5">
    <source>
        <dbReference type="ARBA" id="ARBA00020295"/>
    </source>
</evidence>
<dbReference type="SMART" id="SM01065">
    <property type="entry name" value="CBM_2"/>
    <property type="match status" value="2"/>
</dbReference>
<dbReference type="PANTHER" id="PTHR32518">
    <property type="match status" value="1"/>
</dbReference>
<reference evidence="13 14" key="1">
    <citation type="submission" date="2018-09" db="EMBL/GenBank/DDBJ databases">
        <title>Genome sequencing of strain 6GH32-13.</title>
        <authorList>
            <person name="Weon H.-Y."/>
            <person name="Heo J."/>
            <person name="Kwon S.-W."/>
        </authorList>
    </citation>
    <scope>NUCLEOTIDE SEQUENCE [LARGE SCALE GENOMIC DNA]</scope>
    <source>
        <strain evidence="13 14">5GH32-13</strain>
    </source>
</reference>
<comment type="catalytic activity">
    <reaction evidence="1">
        <text>Transfers a segment of a (1-&gt;4)-alpha-D-glucan to a new position in an acceptor, which may be glucose or a (1-&gt;4)-alpha-D-glucan.</text>
        <dbReference type="EC" id="2.4.1.25"/>
    </reaction>
</comment>
<feature type="domain" description="CBM20" evidence="12">
    <location>
        <begin position="126"/>
        <end position="247"/>
    </location>
</feature>
<comment type="similarity">
    <text evidence="3">Belongs to the disproportionating enzyme family.</text>
</comment>
<dbReference type="InterPro" id="IPR003385">
    <property type="entry name" value="Glyco_hydro_77"/>
</dbReference>
<evidence type="ECO:0000256" key="3">
    <source>
        <dbReference type="ARBA" id="ARBA00005684"/>
    </source>
</evidence>
<evidence type="ECO:0000256" key="10">
    <source>
        <dbReference type="ARBA" id="ARBA00031423"/>
    </source>
</evidence>
<dbReference type="GO" id="GO:0004134">
    <property type="term" value="F:4-alpha-glucanotransferase activity"/>
    <property type="evidence" value="ECO:0007669"/>
    <property type="project" value="UniProtKB-EC"/>
</dbReference>
<keyword evidence="6" id="KW-0963">Cytoplasm</keyword>
<evidence type="ECO:0000256" key="2">
    <source>
        <dbReference type="ARBA" id="ARBA00004496"/>
    </source>
</evidence>
<protein>
    <recommendedName>
        <fullName evidence="5">4-alpha-glucanotransferase</fullName>
        <ecNumber evidence="4">2.4.1.25</ecNumber>
    </recommendedName>
    <alternativeName>
        <fullName evidence="10">Amylomaltase</fullName>
    </alternativeName>
    <alternativeName>
        <fullName evidence="11">Disproportionating enzyme</fullName>
    </alternativeName>
</protein>
<dbReference type="RefSeq" id="WP_119050598.1">
    <property type="nucleotide sequence ID" value="NZ_CP032157.1"/>
</dbReference>
<dbReference type="InterPro" id="IPR013783">
    <property type="entry name" value="Ig-like_fold"/>
</dbReference>
<dbReference type="EC" id="2.4.1.25" evidence="4"/>
<dbReference type="InterPro" id="IPR013784">
    <property type="entry name" value="Carb-bd-like_fold"/>
</dbReference>
<dbReference type="GO" id="GO:0005975">
    <property type="term" value="P:carbohydrate metabolic process"/>
    <property type="evidence" value="ECO:0007669"/>
    <property type="project" value="InterPro"/>
</dbReference>
<keyword evidence="7" id="KW-0328">Glycosyltransferase</keyword>
<dbReference type="EMBL" id="CP032157">
    <property type="protein sequence ID" value="AXY74715.1"/>
    <property type="molecule type" value="Genomic_DNA"/>
</dbReference>
<dbReference type="InterPro" id="IPR017853">
    <property type="entry name" value="GH"/>
</dbReference>
<evidence type="ECO:0000256" key="4">
    <source>
        <dbReference type="ARBA" id="ARBA00012560"/>
    </source>
</evidence>
<accession>A0A3B7MSV1</accession>
<keyword evidence="9" id="KW-0119">Carbohydrate metabolism</keyword>
<dbReference type="GO" id="GO:0005737">
    <property type="term" value="C:cytoplasm"/>
    <property type="evidence" value="ECO:0007669"/>
    <property type="project" value="UniProtKB-SubCell"/>
</dbReference>
<dbReference type="PANTHER" id="PTHR32518:SF3">
    <property type="entry name" value="4-ALPHA-GLUCANOTRANSFERASE"/>
    <property type="match status" value="1"/>
</dbReference>
<dbReference type="SUPFAM" id="SSF51445">
    <property type="entry name" value="(Trans)glycosidases"/>
    <property type="match status" value="1"/>
</dbReference>
<dbReference type="SUPFAM" id="SSF49452">
    <property type="entry name" value="Starch-binding domain-like"/>
    <property type="match status" value="2"/>
</dbReference>
<feature type="domain" description="CBM20" evidence="12">
    <location>
        <begin position="1"/>
        <end position="100"/>
    </location>
</feature>
<dbReference type="KEGG" id="pseg:D3H65_12290"/>
<dbReference type="PROSITE" id="PS51166">
    <property type="entry name" value="CBM20"/>
    <property type="match status" value="2"/>
</dbReference>
<evidence type="ECO:0000256" key="6">
    <source>
        <dbReference type="ARBA" id="ARBA00022490"/>
    </source>
</evidence>
<evidence type="ECO:0000313" key="14">
    <source>
        <dbReference type="Proteomes" id="UP000263900"/>
    </source>
</evidence>
<dbReference type="Pfam" id="PF02446">
    <property type="entry name" value="Glyco_hydro_77"/>
    <property type="match status" value="1"/>
</dbReference>
<dbReference type="InterPro" id="IPR002044">
    <property type="entry name" value="CBM20"/>
</dbReference>
<proteinExistence type="inferred from homology"/>
<evidence type="ECO:0000313" key="13">
    <source>
        <dbReference type="EMBL" id="AXY74715.1"/>
    </source>
</evidence>
<evidence type="ECO:0000256" key="1">
    <source>
        <dbReference type="ARBA" id="ARBA00000439"/>
    </source>
</evidence>
<gene>
    <name evidence="13" type="ORF">D3H65_12290</name>
</gene>
<dbReference type="Proteomes" id="UP000263900">
    <property type="component" value="Chromosome"/>
</dbReference>
<dbReference type="Gene3D" id="2.60.40.10">
    <property type="entry name" value="Immunoglobulins"/>
    <property type="match status" value="2"/>
</dbReference>
<name>A0A3B7MSV1_9BACT</name>
<keyword evidence="14" id="KW-1185">Reference proteome</keyword>
<sequence>MTIHFYVRFHTQYGQLLAVTGNMEALGNHDVEKAFTLTHLNNEFWHGTIETDFSESGALHYNYILKNEDGFRVFEWGDRVIDGDKLSSVTALQLVDTWNHAGEYENVFYSDPFQQVLLNDHTRSKIKQPKKFTHLFKVKAPLLTRHEVVCLLGNTSETSNWNVEAPVLLSRDNGWWTVKLSLPREDFPLTYKYGVYDTKEQRFVRYESGENRILYGVQGPSGDEAGEHMLTILHDGFVHLPNDTWKGAGVSLPVFSLRSRNSFGTGEFTDLNLLTDWAKKTGLKLIQILPVNDTIATHTWVDTYPYAAISAFALHPLYLNLEQVAGKQHADIIKPLKKKQKQLNELPDMDYEAVMKLKLGAVRELYALQKEDWLKDKDYYLFFENNKHWLVPYAAFCCLRDRYKTSDFNQWKTHNKYSKESIDKFVSPRSKHYDEIALHYFTQYHLHLQLKEAAEYAHKNGVILKGDIPIGVYRYGCDAWMEPELYHLDVQAGAPPDDFAVRGQNWGFPTYNWERMAEDGFEWWHRRFVQMSNYFDAFRIDHILGFFRIWSIPLHAVEGIMGHFVPAITVHQHEFGQRGIWFDHYRYCKPCINDAILWEMFGPNNDKFKPFLHAIGDGTYELKPEFATQRQVEHYFAALELTEDNGRIRQGLYDLISNVILFEQPGSNGQEFHFRFGIDNTASFRYLDGHTQYLLKELYIDYFFRRQDDYWMKEAMKKLPALKRATNMLVCGEDLGLVPGCVPHVMKQLGILSLEIQRMPKDSLHEFFNPANAPYLSVVTPSTHDMSTIRGWWEEDREKIQRFYNTELKQWGEAPVFCEPWINKAIVLQHLHSPAMWAVFQLQDILGTSEGTRRENPQEERINVPATSQHYWRYRMHIPLEQLIKEKAFNEDLKEQVVASGR</sequence>
<dbReference type="Gene3D" id="3.20.20.80">
    <property type="entry name" value="Glycosidases"/>
    <property type="match status" value="2"/>
</dbReference>
<evidence type="ECO:0000256" key="9">
    <source>
        <dbReference type="ARBA" id="ARBA00023277"/>
    </source>
</evidence>